<dbReference type="Proteomes" id="UP001162992">
    <property type="component" value="Chromosome 4"/>
</dbReference>
<organism evidence="1 2">
    <name type="scientific">Diphasiastrum complanatum</name>
    <name type="common">Issler's clubmoss</name>
    <name type="synonym">Lycopodium complanatum</name>
    <dbReference type="NCBI Taxonomy" id="34168"/>
    <lineage>
        <taxon>Eukaryota</taxon>
        <taxon>Viridiplantae</taxon>
        <taxon>Streptophyta</taxon>
        <taxon>Embryophyta</taxon>
        <taxon>Tracheophyta</taxon>
        <taxon>Lycopodiopsida</taxon>
        <taxon>Lycopodiales</taxon>
        <taxon>Lycopodiaceae</taxon>
        <taxon>Lycopodioideae</taxon>
        <taxon>Diphasiastrum</taxon>
    </lineage>
</organism>
<evidence type="ECO:0000313" key="2">
    <source>
        <dbReference type="Proteomes" id="UP001162992"/>
    </source>
</evidence>
<protein>
    <submittedName>
        <fullName evidence="1">Uncharacterized protein</fullName>
    </submittedName>
</protein>
<accession>A0ACC2DTT4</accession>
<proteinExistence type="predicted"/>
<keyword evidence="2" id="KW-1185">Reference proteome</keyword>
<gene>
    <name evidence="1" type="ORF">O6H91_04G006400</name>
</gene>
<name>A0ACC2DTT4_DIPCM</name>
<reference evidence="2" key="1">
    <citation type="journal article" date="2024" name="Proc. Natl. Acad. Sci. U.S.A.">
        <title>Extraordinary preservation of gene collinearity over three hundred million years revealed in homosporous lycophytes.</title>
        <authorList>
            <person name="Li C."/>
            <person name="Wickell D."/>
            <person name="Kuo L.Y."/>
            <person name="Chen X."/>
            <person name="Nie B."/>
            <person name="Liao X."/>
            <person name="Peng D."/>
            <person name="Ji J."/>
            <person name="Jenkins J."/>
            <person name="Williams M."/>
            <person name="Shu S."/>
            <person name="Plott C."/>
            <person name="Barry K."/>
            <person name="Rajasekar S."/>
            <person name="Grimwood J."/>
            <person name="Han X."/>
            <person name="Sun S."/>
            <person name="Hou Z."/>
            <person name="He W."/>
            <person name="Dai G."/>
            <person name="Sun C."/>
            <person name="Schmutz J."/>
            <person name="Leebens-Mack J.H."/>
            <person name="Li F.W."/>
            <person name="Wang L."/>
        </authorList>
    </citation>
    <scope>NUCLEOTIDE SEQUENCE [LARGE SCALE GENOMIC DNA]</scope>
    <source>
        <strain evidence="2">cv. PW_Plant_1</strain>
    </source>
</reference>
<evidence type="ECO:0000313" key="1">
    <source>
        <dbReference type="EMBL" id="KAJ7557713.1"/>
    </source>
</evidence>
<sequence>MELSNMFSLPSIRFAAFTAFLLSLNAVVKTDAAGAWGDPHFTGWDSVHFDFTGEPGSIYCMLSDPNLHINMQMDGRMIENSNETRTWIKSLGVLFGNHRIILSALSGDDLSHSQTFMGEISADGDQVHLPINRMYNSADGRVSLSYDKKIEHAVMPHDTYTLSLKGAARMRITVSPEIPDMREEGDAFFHLSFEFLEADLSPSVHGVLGQTHLNSMGRLQKNSYKMIWNRRLLVQQVEGPNGDGYLDGSSSDYVSSDLLHSDCSFSRFDSNFESNNPRIVEVLSGYNRKVYPGGFHDLHF</sequence>
<comment type="caution">
    <text evidence="1">The sequence shown here is derived from an EMBL/GenBank/DDBJ whole genome shotgun (WGS) entry which is preliminary data.</text>
</comment>
<dbReference type="EMBL" id="CM055095">
    <property type="protein sequence ID" value="KAJ7557713.1"/>
    <property type="molecule type" value="Genomic_DNA"/>
</dbReference>